<keyword evidence="5 7" id="KW-0238">DNA-binding</keyword>
<dbReference type="Pfam" id="PF02381">
    <property type="entry name" value="MraZ"/>
    <property type="match status" value="2"/>
</dbReference>
<dbReference type="CDD" id="cd16320">
    <property type="entry name" value="MraZ_N"/>
    <property type="match status" value="1"/>
</dbReference>
<evidence type="ECO:0000256" key="7">
    <source>
        <dbReference type="HAMAP-Rule" id="MF_01008"/>
    </source>
</evidence>
<protein>
    <recommendedName>
        <fullName evidence="1 7">Transcriptional regulator MraZ</fullName>
    </recommendedName>
</protein>
<keyword evidence="10" id="KW-1185">Reference proteome</keyword>
<name>A0A2P1PM50_9GAMM</name>
<dbReference type="SUPFAM" id="SSF89447">
    <property type="entry name" value="AbrB/MazE/MraZ-like"/>
    <property type="match status" value="1"/>
</dbReference>
<dbReference type="InterPro" id="IPR020603">
    <property type="entry name" value="MraZ_dom"/>
</dbReference>
<proteinExistence type="inferred from homology"/>
<dbReference type="HAMAP" id="MF_01008">
    <property type="entry name" value="MraZ"/>
    <property type="match status" value="1"/>
</dbReference>
<dbReference type="KEGG" id="xba:C7S18_01265"/>
<evidence type="ECO:0000313" key="10">
    <source>
        <dbReference type="Proteomes" id="UP000241074"/>
    </source>
</evidence>
<dbReference type="OrthoDB" id="9807753at2"/>
<dbReference type="EMBL" id="CP027860">
    <property type="protein sequence ID" value="AVP95909.1"/>
    <property type="molecule type" value="Genomic_DNA"/>
</dbReference>
<evidence type="ECO:0000256" key="2">
    <source>
        <dbReference type="ARBA" id="ARBA00022490"/>
    </source>
</evidence>
<comment type="subunit">
    <text evidence="7">Forms oligomers.</text>
</comment>
<dbReference type="GO" id="GO:2000143">
    <property type="term" value="P:negative regulation of DNA-templated transcription initiation"/>
    <property type="evidence" value="ECO:0007669"/>
    <property type="project" value="TreeGrafter"/>
</dbReference>
<dbReference type="CDD" id="cd16321">
    <property type="entry name" value="MraZ_C"/>
    <property type="match status" value="1"/>
</dbReference>
<keyword evidence="4 7" id="KW-0805">Transcription regulation</keyword>
<evidence type="ECO:0000259" key="8">
    <source>
        <dbReference type="PROSITE" id="PS51740"/>
    </source>
</evidence>
<evidence type="ECO:0000256" key="1">
    <source>
        <dbReference type="ARBA" id="ARBA00013860"/>
    </source>
</evidence>
<dbReference type="NCBIfam" id="TIGR00242">
    <property type="entry name" value="division/cell wall cluster transcriptional repressor MraZ"/>
    <property type="match status" value="1"/>
</dbReference>
<evidence type="ECO:0000256" key="5">
    <source>
        <dbReference type="ARBA" id="ARBA00023125"/>
    </source>
</evidence>
<reference evidence="9 10" key="1">
    <citation type="submission" date="2018-03" db="EMBL/GenBank/DDBJ databases">
        <title>Ahniella affigens gen. nov., sp. nov., a gammaproteobacterium isolated from sandy soil near a stream.</title>
        <authorList>
            <person name="Ko Y."/>
            <person name="Kim J.-H."/>
        </authorList>
    </citation>
    <scope>NUCLEOTIDE SEQUENCE [LARGE SCALE GENOMIC DNA]</scope>
    <source>
        <strain evidence="9 10">D13</strain>
    </source>
</reference>
<evidence type="ECO:0000256" key="3">
    <source>
        <dbReference type="ARBA" id="ARBA00022737"/>
    </source>
</evidence>
<reference evidence="9 10" key="2">
    <citation type="submission" date="2018-03" db="EMBL/GenBank/DDBJ databases">
        <authorList>
            <person name="Keele B.F."/>
        </authorList>
    </citation>
    <scope>NUCLEOTIDE SEQUENCE [LARGE SCALE GENOMIC DNA]</scope>
    <source>
        <strain evidence="9 10">D13</strain>
    </source>
</reference>
<dbReference type="PANTHER" id="PTHR34701">
    <property type="entry name" value="TRANSCRIPTIONAL REGULATOR MRAZ"/>
    <property type="match status" value="1"/>
</dbReference>
<evidence type="ECO:0000313" key="9">
    <source>
        <dbReference type="EMBL" id="AVP95909.1"/>
    </source>
</evidence>
<organism evidence="9 10">
    <name type="scientific">Ahniella affigens</name>
    <dbReference type="NCBI Taxonomy" id="2021234"/>
    <lineage>
        <taxon>Bacteria</taxon>
        <taxon>Pseudomonadati</taxon>
        <taxon>Pseudomonadota</taxon>
        <taxon>Gammaproteobacteria</taxon>
        <taxon>Lysobacterales</taxon>
        <taxon>Rhodanobacteraceae</taxon>
        <taxon>Ahniella</taxon>
    </lineage>
</organism>
<feature type="domain" description="SpoVT-AbrB" evidence="8">
    <location>
        <begin position="82"/>
        <end position="125"/>
    </location>
</feature>
<dbReference type="PROSITE" id="PS51740">
    <property type="entry name" value="SPOVT_ABRB"/>
    <property type="match status" value="2"/>
</dbReference>
<keyword evidence="2 7" id="KW-0963">Cytoplasm</keyword>
<dbReference type="InterPro" id="IPR038619">
    <property type="entry name" value="MraZ_sf"/>
</dbReference>
<comment type="subcellular location">
    <subcellularLocation>
        <location evidence="7">Cytoplasm</location>
        <location evidence="7">Nucleoid</location>
    </subcellularLocation>
</comment>
<dbReference type="AlphaFoldDB" id="A0A2P1PM50"/>
<dbReference type="GO" id="GO:0009295">
    <property type="term" value="C:nucleoid"/>
    <property type="evidence" value="ECO:0007669"/>
    <property type="project" value="UniProtKB-SubCell"/>
</dbReference>
<feature type="domain" description="SpoVT-AbrB" evidence="8">
    <location>
        <begin position="5"/>
        <end position="53"/>
    </location>
</feature>
<dbReference type="InterPro" id="IPR037914">
    <property type="entry name" value="SpoVT-AbrB_sf"/>
</dbReference>
<dbReference type="InterPro" id="IPR007159">
    <property type="entry name" value="SpoVT-AbrB_dom"/>
</dbReference>
<dbReference type="GO" id="GO:0003700">
    <property type="term" value="F:DNA-binding transcription factor activity"/>
    <property type="evidence" value="ECO:0007669"/>
    <property type="project" value="UniProtKB-UniRule"/>
</dbReference>
<comment type="similarity">
    <text evidence="7">Belongs to the MraZ family.</text>
</comment>
<keyword evidence="6 7" id="KW-0804">Transcription</keyword>
<keyword evidence="9" id="KW-0132">Cell division</keyword>
<keyword evidence="3" id="KW-0677">Repeat</keyword>
<evidence type="ECO:0000256" key="6">
    <source>
        <dbReference type="ARBA" id="ARBA00023163"/>
    </source>
</evidence>
<keyword evidence="9" id="KW-0131">Cell cycle</keyword>
<accession>A0A2P1PM50</accession>
<dbReference type="Gene3D" id="3.40.1550.20">
    <property type="entry name" value="Transcriptional regulator MraZ domain"/>
    <property type="match status" value="1"/>
</dbReference>
<dbReference type="GO" id="GO:0051301">
    <property type="term" value="P:cell division"/>
    <property type="evidence" value="ECO:0007669"/>
    <property type="project" value="UniProtKB-KW"/>
</dbReference>
<dbReference type="GO" id="GO:0005737">
    <property type="term" value="C:cytoplasm"/>
    <property type="evidence" value="ECO:0007669"/>
    <property type="project" value="UniProtKB-UniRule"/>
</dbReference>
<sequence length="148" mass="16345">MFQGETAITIDDKGRMSIPSTYRETVSAQCGNKLVFVYNPFEQGCLWIFPVRDWEKLRDQVNGLSSLNAVHRNLQMKLVGAATVVECDSNGRLLVPASQRASAKIEKNAVLLGMGAKFELWSESAHQKQIAATIGEAEVTPDMMKLSL</sequence>
<dbReference type="Proteomes" id="UP000241074">
    <property type="component" value="Chromosome"/>
</dbReference>
<evidence type="ECO:0000256" key="4">
    <source>
        <dbReference type="ARBA" id="ARBA00023015"/>
    </source>
</evidence>
<gene>
    <name evidence="7" type="primary">mraZ</name>
    <name evidence="9" type="ORF">C7S18_01265</name>
</gene>
<dbReference type="PANTHER" id="PTHR34701:SF1">
    <property type="entry name" value="TRANSCRIPTIONAL REGULATOR MRAZ"/>
    <property type="match status" value="1"/>
</dbReference>
<dbReference type="InterPro" id="IPR003444">
    <property type="entry name" value="MraZ"/>
</dbReference>
<dbReference type="InterPro" id="IPR035642">
    <property type="entry name" value="MraZ_N"/>
</dbReference>
<dbReference type="GO" id="GO:0000976">
    <property type="term" value="F:transcription cis-regulatory region binding"/>
    <property type="evidence" value="ECO:0007669"/>
    <property type="project" value="TreeGrafter"/>
</dbReference>
<dbReference type="InterPro" id="IPR035644">
    <property type="entry name" value="MraZ_C"/>
</dbReference>